<evidence type="ECO:0000256" key="1">
    <source>
        <dbReference type="SAM" id="SignalP"/>
    </source>
</evidence>
<feature type="signal peptide" evidence="1">
    <location>
        <begin position="1"/>
        <end position="21"/>
    </location>
</feature>
<dbReference type="AlphaFoldDB" id="A0A9P5WXF4"/>
<comment type="caution">
    <text evidence="2">The sequence shown here is derived from an EMBL/GenBank/DDBJ whole genome shotgun (WGS) entry which is preliminary data.</text>
</comment>
<keyword evidence="3" id="KW-1185">Reference proteome</keyword>
<accession>A0A9P5WXF4</accession>
<name>A0A9P5WXF4_9AGAR</name>
<dbReference type="EMBL" id="MU152722">
    <property type="protein sequence ID" value="KAF9440237.1"/>
    <property type="molecule type" value="Genomic_DNA"/>
</dbReference>
<protein>
    <submittedName>
        <fullName evidence="2">Uncharacterized protein</fullName>
    </submittedName>
</protein>
<dbReference type="OrthoDB" id="3063088at2759"/>
<reference evidence="2" key="1">
    <citation type="submission" date="2020-11" db="EMBL/GenBank/DDBJ databases">
        <authorList>
            <consortium name="DOE Joint Genome Institute"/>
            <person name="Ahrendt S."/>
            <person name="Riley R."/>
            <person name="Andreopoulos W."/>
            <person name="Labutti K."/>
            <person name="Pangilinan J."/>
            <person name="Ruiz-Duenas F.J."/>
            <person name="Barrasa J.M."/>
            <person name="Sanchez-Garcia M."/>
            <person name="Camarero S."/>
            <person name="Miyauchi S."/>
            <person name="Serrano A."/>
            <person name="Linde D."/>
            <person name="Babiker R."/>
            <person name="Drula E."/>
            <person name="Ayuso-Fernandez I."/>
            <person name="Pacheco R."/>
            <person name="Padilla G."/>
            <person name="Ferreira P."/>
            <person name="Barriuso J."/>
            <person name="Kellner H."/>
            <person name="Castanera R."/>
            <person name="Alfaro M."/>
            <person name="Ramirez L."/>
            <person name="Pisabarro A.G."/>
            <person name="Kuo A."/>
            <person name="Tritt A."/>
            <person name="Lipzen A."/>
            <person name="He G."/>
            <person name="Yan M."/>
            <person name="Ng V."/>
            <person name="Cullen D."/>
            <person name="Martin F."/>
            <person name="Rosso M.-N."/>
            <person name="Henrissat B."/>
            <person name="Hibbett D."/>
            <person name="Martinez A.T."/>
            <person name="Grigoriev I.V."/>
        </authorList>
    </citation>
    <scope>NUCLEOTIDE SEQUENCE</scope>
    <source>
        <strain evidence="2">MF-IS2</strain>
    </source>
</reference>
<keyword evidence="1" id="KW-0732">Signal</keyword>
<organism evidence="2 3">
    <name type="scientific">Macrolepiota fuliginosa MF-IS2</name>
    <dbReference type="NCBI Taxonomy" id="1400762"/>
    <lineage>
        <taxon>Eukaryota</taxon>
        <taxon>Fungi</taxon>
        <taxon>Dikarya</taxon>
        <taxon>Basidiomycota</taxon>
        <taxon>Agaricomycotina</taxon>
        <taxon>Agaricomycetes</taxon>
        <taxon>Agaricomycetidae</taxon>
        <taxon>Agaricales</taxon>
        <taxon>Agaricineae</taxon>
        <taxon>Agaricaceae</taxon>
        <taxon>Macrolepiota</taxon>
    </lineage>
</organism>
<feature type="chain" id="PRO_5040302695" evidence="1">
    <location>
        <begin position="22"/>
        <end position="346"/>
    </location>
</feature>
<dbReference type="Proteomes" id="UP000807342">
    <property type="component" value="Unassembled WGS sequence"/>
</dbReference>
<proteinExistence type="predicted"/>
<sequence length="346" mass="37757">MFSSPTLQVLLLCALLVSAQSSFQLGYIPLAVKTPYLNGWMTSDAGEGTVAPSLLDLLPLPSLLGYCNPKLSDTTVTFLNAQNQDLHTKSIVQTLLLITLPGLAQIQVHCKLDTIGFTYEAPALPLPPTKTHDEEEELITEDEANINLFNDTLAALYKWVGPSRHQFYIETSAAAGVSLPGLINQANSTLSCAKSPLHINSAHFTNSGIMCTTATVPSQLDLEIIKAMLPPKISGSQVLLPMLQSFIKIVDIPYFIPGTTAPPNRQEISDQLIPSPIPVNKIEHAWFICNFPKADPGTFWIDLMDTQRGTLASSLIRQQCFLNGVNCLIKGTKAHTGSPQCQQYWK</sequence>
<gene>
    <name evidence="2" type="ORF">P691DRAFT_782912</name>
</gene>
<evidence type="ECO:0000313" key="3">
    <source>
        <dbReference type="Proteomes" id="UP000807342"/>
    </source>
</evidence>
<evidence type="ECO:0000313" key="2">
    <source>
        <dbReference type="EMBL" id="KAF9440237.1"/>
    </source>
</evidence>